<name>A0A371CW06_9APHY</name>
<reference evidence="1 2" key="1">
    <citation type="journal article" date="2018" name="Biotechnol. Biofuels">
        <title>Integrative visual omics of the white-rot fungus Polyporus brumalis exposes the biotechnological potential of its oxidative enzymes for delignifying raw plant biomass.</title>
        <authorList>
            <person name="Miyauchi S."/>
            <person name="Rancon A."/>
            <person name="Drula E."/>
            <person name="Hage H."/>
            <person name="Chaduli D."/>
            <person name="Favel A."/>
            <person name="Grisel S."/>
            <person name="Henrissat B."/>
            <person name="Herpoel-Gimbert I."/>
            <person name="Ruiz-Duenas F.J."/>
            <person name="Chevret D."/>
            <person name="Hainaut M."/>
            <person name="Lin J."/>
            <person name="Wang M."/>
            <person name="Pangilinan J."/>
            <person name="Lipzen A."/>
            <person name="Lesage-Meessen L."/>
            <person name="Navarro D."/>
            <person name="Riley R."/>
            <person name="Grigoriev I.V."/>
            <person name="Zhou S."/>
            <person name="Raouche S."/>
            <person name="Rosso M.N."/>
        </authorList>
    </citation>
    <scope>NUCLEOTIDE SEQUENCE [LARGE SCALE GENOMIC DNA]</scope>
    <source>
        <strain evidence="1 2">BRFM 1820</strain>
    </source>
</reference>
<dbReference type="Proteomes" id="UP000256964">
    <property type="component" value="Unassembled WGS sequence"/>
</dbReference>
<evidence type="ECO:0000313" key="1">
    <source>
        <dbReference type="EMBL" id="RDX44455.1"/>
    </source>
</evidence>
<dbReference type="EMBL" id="KZ857449">
    <property type="protein sequence ID" value="RDX44455.1"/>
    <property type="molecule type" value="Genomic_DNA"/>
</dbReference>
<accession>A0A371CW06</accession>
<organism evidence="1 2">
    <name type="scientific">Lentinus brumalis</name>
    <dbReference type="NCBI Taxonomy" id="2498619"/>
    <lineage>
        <taxon>Eukaryota</taxon>
        <taxon>Fungi</taxon>
        <taxon>Dikarya</taxon>
        <taxon>Basidiomycota</taxon>
        <taxon>Agaricomycotina</taxon>
        <taxon>Agaricomycetes</taxon>
        <taxon>Polyporales</taxon>
        <taxon>Polyporaceae</taxon>
        <taxon>Lentinus</taxon>
    </lineage>
</organism>
<sequence>MFALRLLCQRLGVARFRVIRRQPIPGRPRSHALRWVSGPQKRLLYVASGLLGARRDKSPTWNRARACQGSLKVVVSTILFIHADPIRANHQASHRCRGSRAQETEGTHVLLLCATPQRWKRQTRKCQ</sequence>
<proteinExistence type="predicted"/>
<evidence type="ECO:0000313" key="2">
    <source>
        <dbReference type="Proteomes" id="UP000256964"/>
    </source>
</evidence>
<protein>
    <submittedName>
        <fullName evidence="1">Uncharacterized protein</fullName>
    </submittedName>
</protein>
<keyword evidence="2" id="KW-1185">Reference proteome</keyword>
<gene>
    <name evidence="1" type="ORF">OH76DRAFT_1093511</name>
</gene>
<dbReference type="AlphaFoldDB" id="A0A371CW06"/>